<protein>
    <recommendedName>
        <fullName evidence="2">site-specific DNA-methyltransferase (adenine-specific)</fullName>
        <ecNumber evidence="2">2.1.1.72</ecNumber>
    </recommendedName>
</protein>
<comment type="catalytic activity">
    <reaction evidence="7">
        <text>a 2'-deoxyadenosine in DNA + S-adenosyl-L-methionine = an N(6)-methyl-2'-deoxyadenosine in DNA + S-adenosyl-L-homocysteine + H(+)</text>
        <dbReference type="Rhea" id="RHEA:15197"/>
        <dbReference type="Rhea" id="RHEA-COMP:12418"/>
        <dbReference type="Rhea" id="RHEA-COMP:12419"/>
        <dbReference type="ChEBI" id="CHEBI:15378"/>
        <dbReference type="ChEBI" id="CHEBI:57856"/>
        <dbReference type="ChEBI" id="CHEBI:59789"/>
        <dbReference type="ChEBI" id="CHEBI:90615"/>
        <dbReference type="ChEBI" id="CHEBI:90616"/>
        <dbReference type="EC" id="2.1.1.72"/>
    </reaction>
</comment>
<keyword evidence="3 9" id="KW-0489">Methyltransferase</keyword>
<gene>
    <name evidence="9" type="ORF">PhaeoP88_04485</name>
</gene>
<dbReference type="PANTHER" id="PTHR42933:SF4">
    <property type="entry name" value="TYPE I RESTRICTION ENZYME ECOKI METHYLASE SUBUNIT"/>
    <property type="match status" value="1"/>
</dbReference>
<sequence length="269" mass="29401">MTPAAKEFVRLINDIDRSKYRTEVFSDFCEMGYCALAKKASPFTEKQDALEAQYMEVVGRYRDKDDVRKMPELMGIALGEIGKGGCDFLGMVAGEIGALDSRLGQFFTPYEVSRLMAEINLSNVDQVIDEQGFITLQEPAAGAGGMLMAVADVIEGKGHNLKTSVWIEAVELSRSTYHMCYLQCAARGLAGKIICGNSISLEVFTGAYTAAAPVFLNANGDPFAKQKERAAQWEAAEKERAQRIEAERAERLENLGTGPAIAGDQLTLF</sequence>
<dbReference type="Gene3D" id="3.40.50.150">
    <property type="entry name" value="Vaccinia Virus protein VP39"/>
    <property type="match status" value="1"/>
</dbReference>
<dbReference type="PANTHER" id="PTHR42933">
    <property type="entry name" value="SLR6095 PROTEIN"/>
    <property type="match status" value="1"/>
</dbReference>
<dbReference type="SUPFAM" id="SSF53335">
    <property type="entry name" value="S-adenosyl-L-methionine-dependent methyltransferases"/>
    <property type="match status" value="1"/>
</dbReference>
<dbReference type="AlphaFoldDB" id="A0A2I7KGS5"/>
<dbReference type="GO" id="GO:0008170">
    <property type="term" value="F:N-methyltransferase activity"/>
    <property type="evidence" value="ECO:0007669"/>
    <property type="project" value="InterPro"/>
</dbReference>
<dbReference type="EMBL" id="CP010730">
    <property type="protein sequence ID" value="AUR01797.1"/>
    <property type="molecule type" value="Genomic_DNA"/>
</dbReference>
<evidence type="ECO:0000259" key="8">
    <source>
        <dbReference type="Pfam" id="PF02384"/>
    </source>
</evidence>
<evidence type="ECO:0000256" key="5">
    <source>
        <dbReference type="ARBA" id="ARBA00022691"/>
    </source>
</evidence>
<evidence type="ECO:0000256" key="2">
    <source>
        <dbReference type="ARBA" id="ARBA00011900"/>
    </source>
</evidence>
<dbReference type="InterPro" id="IPR029063">
    <property type="entry name" value="SAM-dependent_MTases_sf"/>
</dbReference>
<dbReference type="GO" id="GO:0032259">
    <property type="term" value="P:methylation"/>
    <property type="evidence" value="ECO:0007669"/>
    <property type="project" value="UniProtKB-KW"/>
</dbReference>
<evidence type="ECO:0000256" key="3">
    <source>
        <dbReference type="ARBA" id="ARBA00022603"/>
    </source>
</evidence>
<dbReference type="GO" id="GO:0009307">
    <property type="term" value="P:DNA restriction-modification system"/>
    <property type="evidence" value="ECO:0007669"/>
    <property type="project" value="UniProtKB-KW"/>
</dbReference>
<organism evidence="9 10">
    <name type="scientific">Phaeobacter inhibens</name>
    <dbReference type="NCBI Taxonomy" id="221822"/>
    <lineage>
        <taxon>Bacteria</taxon>
        <taxon>Pseudomonadati</taxon>
        <taxon>Pseudomonadota</taxon>
        <taxon>Alphaproteobacteria</taxon>
        <taxon>Rhodobacterales</taxon>
        <taxon>Roseobacteraceae</taxon>
        <taxon>Phaeobacter</taxon>
    </lineage>
</organism>
<geneLocation type="plasmid" evidence="10">
    <name>pp88_e</name>
</geneLocation>
<comment type="similarity">
    <text evidence="1">Belongs to the N(4)/N(6)-methyltransferase family.</text>
</comment>
<evidence type="ECO:0000256" key="4">
    <source>
        <dbReference type="ARBA" id="ARBA00022679"/>
    </source>
</evidence>
<reference evidence="9 10" key="2">
    <citation type="journal article" date="2017" name="Genome Biol. Evol.">
        <title>Trajectories and Drivers of Genome Evolution in Surface-Associated Marine Phaeobacter.</title>
        <authorList>
            <person name="Freese H.M."/>
            <person name="Sikorski J."/>
            <person name="Bunk B."/>
            <person name="Scheuner C."/>
            <person name="Meier-Kolthoff J.P."/>
            <person name="Sproer C."/>
            <person name="Gram L."/>
            <person name="Overmann J."/>
        </authorList>
    </citation>
    <scope>NUCLEOTIDE SEQUENCE [LARGE SCALE GENOMIC DNA]</scope>
    <source>
        <strain evidence="9 10">P88</strain>
        <plasmid evidence="10">pp88_e</plasmid>
    </source>
</reference>
<accession>A0A2I7KGS5</accession>
<dbReference type="RefSeq" id="WP_024099638.1">
    <property type="nucleotide sequence ID" value="NZ_CP010730.1"/>
</dbReference>
<dbReference type="Proteomes" id="UP000236447">
    <property type="component" value="Plasmid pP88_e"/>
</dbReference>
<evidence type="ECO:0000256" key="7">
    <source>
        <dbReference type="ARBA" id="ARBA00047942"/>
    </source>
</evidence>
<dbReference type="EC" id="2.1.1.72" evidence="2"/>
<dbReference type="PRINTS" id="PR00507">
    <property type="entry name" value="N12N6MTFRASE"/>
</dbReference>
<evidence type="ECO:0000256" key="1">
    <source>
        <dbReference type="ARBA" id="ARBA00006594"/>
    </source>
</evidence>
<keyword evidence="5" id="KW-0949">S-adenosyl-L-methionine</keyword>
<feature type="domain" description="DNA methylase adenine-specific" evidence="8">
    <location>
        <begin position="101"/>
        <end position="205"/>
    </location>
</feature>
<dbReference type="InterPro" id="IPR003356">
    <property type="entry name" value="DNA_methylase_A-5"/>
</dbReference>
<dbReference type="GO" id="GO:0009007">
    <property type="term" value="F:site-specific DNA-methyltransferase (adenine-specific) activity"/>
    <property type="evidence" value="ECO:0007669"/>
    <property type="project" value="UniProtKB-EC"/>
</dbReference>
<evidence type="ECO:0000256" key="6">
    <source>
        <dbReference type="ARBA" id="ARBA00022747"/>
    </source>
</evidence>
<dbReference type="Pfam" id="PF02384">
    <property type="entry name" value="N6_Mtase"/>
    <property type="match status" value="1"/>
</dbReference>
<name>A0A2I7KGS5_9RHOB</name>
<keyword evidence="6" id="KW-0680">Restriction system</keyword>
<dbReference type="InterPro" id="IPR051537">
    <property type="entry name" value="DNA_Adenine_Mtase"/>
</dbReference>
<dbReference type="GeneID" id="31848636"/>
<proteinExistence type="inferred from homology"/>
<keyword evidence="4 9" id="KW-0808">Transferase</keyword>
<evidence type="ECO:0000313" key="9">
    <source>
        <dbReference type="EMBL" id="AUR01797.1"/>
    </source>
</evidence>
<dbReference type="GO" id="GO:0003677">
    <property type="term" value="F:DNA binding"/>
    <property type="evidence" value="ECO:0007669"/>
    <property type="project" value="InterPro"/>
</dbReference>
<evidence type="ECO:0000313" key="10">
    <source>
        <dbReference type="Proteomes" id="UP000236447"/>
    </source>
</evidence>
<keyword evidence="9" id="KW-0614">Plasmid</keyword>
<reference evidence="9 10" key="1">
    <citation type="journal article" date="2017" name="Front. Microbiol.">
        <title>Phaeobacter piscinae sp. nov., a species of the Roseobacter group and potential aquaculture probiont.</title>
        <authorList>
            <person name="Sonnenschein E.C."/>
            <person name="Phippen C.B.W."/>
            <person name="Nielsen K.F."/>
            <person name="Mateiu R.V."/>
            <person name="Melchiorsen J."/>
            <person name="Gram L."/>
            <person name="Overmann J."/>
            <person name="Freese H.M."/>
        </authorList>
    </citation>
    <scope>NUCLEOTIDE SEQUENCE [LARGE SCALE GENOMIC DNA]</scope>
    <source>
        <strain evidence="9 10">P88</strain>
        <plasmid evidence="10">pp88_e</plasmid>
    </source>
</reference>